<evidence type="ECO:0000256" key="3">
    <source>
        <dbReference type="ARBA" id="ARBA00022839"/>
    </source>
</evidence>
<protein>
    <submittedName>
        <fullName evidence="5">3'-5' exonuclease</fullName>
    </submittedName>
    <submittedName>
        <fullName evidence="6">DNA polymerase III subunit epsilon</fullName>
    </submittedName>
</protein>
<keyword evidence="2" id="KW-0378">Hydrolase</keyword>
<dbReference type="SMART" id="SM00479">
    <property type="entry name" value="EXOIII"/>
    <property type="match status" value="1"/>
</dbReference>
<dbReference type="CDD" id="cd06127">
    <property type="entry name" value="DEDDh"/>
    <property type="match status" value="1"/>
</dbReference>
<keyword evidence="3 5" id="KW-0269">Exonuclease</keyword>
<dbReference type="GO" id="GO:0008408">
    <property type="term" value="F:3'-5' exonuclease activity"/>
    <property type="evidence" value="ECO:0007669"/>
    <property type="project" value="TreeGrafter"/>
</dbReference>
<evidence type="ECO:0000256" key="1">
    <source>
        <dbReference type="ARBA" id="ARBA00022722"/>
    </source>
</evidence>
<dbReference type="SUPFAM" id="SSF53098">
    <property type="entry name" value="Ribonuclease H-like"/>
    <property type="match status" value="1"/>
</dbReference>
<dbReference type="EMBL" id="CP023248">
    <property type="protein sequence ID" value="ASZ51978.1"/>
    <property type="molecule type" value="Genomic_DNA"/>
</dbReference>
<dbReference type="RefSeq" id="WP_005500437.1">
    <property type="nucleotide sequence ID" value="NZ_CP023248.2"/>
</dbReference>
<dbReference type="NCBIfam" id="NF006602">
    <property type="entry name" value="PRK09146.1"/>
    <property type="match status" value="1"/>
</dbReference>
<dbReference type="Proteomes" id="UP000191946">
    <property type="component" value="Unassembled WGS sequence"/>
</dbReference>
<dbReference type="InterPro" id="IPR036397">
    <property type="entry name" value="RNaseH_sf"/>
</dbReference>
<name>A0A249W5H1_VIBPH</name>
<evidence type="ECO:0000313" key="7">
    <source>
        <dbReference type="Proteomes" id="UP000191946"/>
    </source>
</evidence>
<reference evidence="5" key="2">
    <citation type="submission" date="2017-09" db="EMBL/GenBank/DDBJ databases">
        <authorList>
            <person name="Ehlers B."/>
            <person name="Leendertz F.H."/>
        </authorList>
    </citation>
    <scope>NUCLEOTIDE SEQUENCE</scope>
    <source>
        <strain evidence="5">MAVP-26</strain>
    </source>
</reference>
<accession>A0A249W5H1</accession>
<sequence>MMWLAKSKASTPLLDTSQTPEWSVLFEQLAEQAQDQRLKRYYSTPMVNGDTPLKEVPFVSVDFETTGLNAEDDAILTIGLVPFTIDRVQCSGSAHWIVNPNRELNEESVVIHGITDSEVKNAPQLTQILGEILDALAGKVVLVHYKNIERQFFYNALLNTIGEGIQFPVVDTLDIEYALQRRECSGIWNKLKGKKPGSVRLGHARERYGLPAYQPHHALTDALATAELFQAQLQYHFNRDMPISSIWQ</sequence>
<evidence type="ECO:0000313" key="6">
    <source>
        <dbReference type="EMBL" id="OQK04813.1"/>
    </source>
</evidence>
<dbReference type="InterPro" id="IPR012337">
    <property type="entry name" value="RNaseH-like_sf"/>
</dbReference>
<reference evidence="6 7" key="1">
    <citation type="submission" date="2015-08" db="EMBL/GenBank/DDBJ databases">
        <title>Draft Genome Sequences of Vibrio parahaemolyticus Strains.</title>
        <authorList>
            <person name="Gonzalez-Escalona N."/>
            <person name="DePaola A."/>
        </authorList>
    </citation>
    <scope>NUCLEOTIDE SEQUENCE [LARGE SCALE GENOMIC DNA]</scope>
    <source>
        <strain evidence="6 7">CFSAN001621</strain>
    </source>
</reference>
<evidence type="ECO:0000259" key="4">
    <source>
        <dbReference type="SMART" id="SM00479"/>
    </source>
</evidence>
<dbReference type="PANTHER" id="PTHR30231:SF4">
    <property type="entry name" value="PROTEIN NEN2"/>
    <property type="match status" value="1"/>
</dbReference>
<feature type="domain" description="Exonuclease" evidence="4">
    <location>
        <begin position="57"/>
        <end position="238"/>
    </location>
</feature>
<dbReference type="EMBL" id="LHQV01000002">
    <property type="protein sequence ID" value="OQK04813.1"/>
    <property type="molecule type" value="Genomic_DNA"/>
</dbReference>
<dbReference type="InterPro" id="IPR013520">
    <property type="entry name" value="Ribonucl_H"/>
</dbReference>
<dbReference type="Pfam" id="PF00929">
    <property type="entry name" value="RNase_T"/>
    <property type="match status" value="1"/>
</dbReference>
<dbReference type="GO" id="GO:0006259">
    <property type="term" value="P:DNA metabolic process"/>
    <property type="evidence" value="ECO:0007669"/>
    <property type="project" value="UniProtKB-ARBA"/>
</dbReference>
<gene>
    <name evidence="6" type="ORF">AKG60_01870</name>
    <name evidence="5" type="ORF">YA91_16250</name>
</gene>
<dbReference type="AlphaFoldDB" id="A0A249W5H1"/>
<organism evidence="5">
    <name type="scientific">Vibrio parahaemolyticus</name>
    <dbReference type="NCBI Taxonomy" id="670"/>
    <lineage>
        <taxon>Bacteria</taxon>
        <taxon>Pseudomonadati</taxon>
        <taxon>Pseudomonadota</taxon>
        <taxon>Gammaproteobacteria</taxon>
        <taxon>Vibrionales</taxon>
        <taxon>Vibrionaceae</taxon>
        <taxon>Vibrio</taxon>
    </lineage>
</organism>
<keyword evidence="1" id="KW-0540">Nuclease</keyword>
<dbReference type="GO" id="GO:0005829">
    <property type="term" value="C:cytosol"/>
    <property type="evidence" value="ECO:0007669"/>
    <property type="project" value="TreeGrafter"/>
</dbReference>
<keyword evidence="7" id="KW-1185">Reference proteome</keyword>
<dbReference type="Gene3D" id="3.30.420.10">
    <property type="entry name" value="Ribonuclease H-like superfamily/Ribonuclease H"/>
    <property type="match status" value="1"/>
</dbReference>
<dbReference type="PANTHER" id="PTHR30231">
    <property type="entry name" value="DNA POLYMERASE III SUBUNIT EPSILON"/>
    <property type="match status" value="1"/>
</dbReference>
<dbReference type="GO" id="GO:0003676">
    <property type="term" value="F:nucleic acid binding"/>
    <property type="evidence" value="ECO:0007669"/>
    <property type="project" value="InterPro"/>
</dbReference>
<evidence type="ECO:0000256" key="2">
    <source>
        <dbReference type="ARBA" id="ARBA00022801"/>
    </source>
</evidence>
<proteinExistence type="predicted"/>
<evidence type="ECO:0000313" key="5">
    <source>
        <dbReference type="EMBL" id="ASZ51978.1"/>
    </source>
</evidence>